<name>A0A9P9E8N8_9HYPO</name>
<reference evidence="2" key="1">
    <citation type="journal article" date="2021" name="Nat. Commun.">
        <title>Genetic determinants of endophytism in the Arabidopsis root mycobiome.</title>
        <authorList>
            <person name="Mesny F."/>
            <person name="Miyauchi S."/>
            <person name="Thiergart T."/>
            <person name="Pickel B."/>
            <person name="Atanasova L."/>
            <person name="Karlsson M."/>
            <person name="Huettel B."/>
            <person name="Barry K.W."/>
            <person name="Haridas S."/>
            <person name="Chen C."/>
            <person name="Bauer D."/>
            <person name="Andreopoulos W."/>
            <person name="Pangilinan J."/>
            <person name="LaButti K."/>
            <person name="Riley R."/>
            <person name="Lipzen A."/>
            <person name="Clum A."/>
            <person name="Drula E."/>
            <person name="Henrissat B."/>
            <person name="Kohler A."/>
            <person name="Grigoriev I.V."/>
            <person name="Martin F.M."/>
            <person name="Hacquard S."/>
        </authorList>
    </citation>
    <scope>NUCLEOTIDE SEQUENCE</scope>
    <source>
        <strain evidence="2">MPI-CAGE-AT-0021</strain>
    </source>
</reference>
<feature type="compositionally biased region" description="Basic and acidic residues" evidence="1">
    <location>
        <begin position="49"/>
        <end position="58"/>
    </location>
</feature>
<evidence type="ECO:0000313" key="2">
    <source>
        <dbReference type="EMBL" id="KAH7133108.1"/>
    </source>
</evidence>
<dbReference type="AlphaFoldDB" id="A0A9P9E8N8"/>
<dbReference type="EMBL" id="JAGMUU010000018">
    <property type="protein sequence ID" value="KAH7133108.1"/>
    <property type="molecule type" value="Genomic_DNA"/>
</dbReference>
<feature type="region of interest" description="Disordered" evidence="1">
    <location>
        <begin position="1"/>
        <end position="61"/>
    </location>
</feature>
<dbReference type="Proteomes" id="UP000717696">
    <property type="component" value="Unassembled WGS sequence"/>
</dbReference>
<sequence length="175" mass="18556">MDGGGRTCKASYQDQAANTELKETESFRDGSSASLPSRHCFRPLRRSQHNPDPRPGREAEDETIVVGAHRASVTSVNMKLSLLALAAVAPVVLAAPAPKAEPAPVPGYGSYPPPAGGYGKYPPPAGGYGKYPPPAGGYGKYTSNGKGKSSKYGKYGGYGHYGTYKRASDWIKSWF</sequence>
<feature type="compositionally biased region" description="Basic residues" evidence="1">
    <location>
        <begin position="39"/>
        <end position="48"/>
    </location>
</feature>
<accession>A0A9P9E8N8</accession>
<comment type="caution">
    <text evidence="2">The sequence shown here is derived from an EMBL/GenBank/DDBJ whole genome shotgun (WGS) entry which is preliminary data.</text>
</comment>
<organism evidence="2 3">
    <name type="scientific">Dactylonectria estremocensis</name>
    <dbReference type="NCBI Taxonomy" id="1079267"/>
    <lineage>
        <taxon>Eukaryota</taxon>
        <taxon>Fungi</taxon>
        <taxon>Dikarya</taxon>
        <taxon>Ascomycota</taxon>
        <taxon>Pezizomycotina</taxon>
        <taxon>Sordariomycetes</taxon>
        <taxon>Hypocreomycetidae</taxon>
        <taxon>Hypocreales</taxon>
        <taxon>Nectriaceae</taxon>
        <taxon>Dactylonectria</taxon>
    </lineage>
</organism>
<evidence type="ECO:0000256" key="1">
    <source>
        <dbReference type="SAM" id="MobiDB-lite"/>
    </source>
</evidence>
<keyword evidence="3" id="KW-1185">Reference proteome</keyword>
<gene>
    <name evidence="2" type="ORF">B0J13DRAFT_626124</name>
</gene>
<evidence type="ECO:0000313" key="3">
    <source>
        <dbReference type="Proteomes" id="UP000717696"/>
    </source>
</evidence>
<protein>
    <submittedName>
        <fullName evidence="2">Uncharacterized protein</fullName>
    </submittedName>
</protein>
<proteinExistence type="predicted"/>